<dbReference type="Proteomes" id="UP000199488">
    <property type="component" value="Unassembled WGS sequence"/>
</dbReference>
<accession>A0A1H2RC49</accession>
<dbReference type="InterPro" id="IPR014913">
    <property type="entry name" value="YppE-like"/>
</dbReference>
<dbReference type="EMBL" id="FNNC01000001">
    <property type="protein sequence ID" value="SDW16229.1"/>
    <property type="molecule type" value="Genomic_DNA"/>
</dbReference>
<gene>
    <name evidence="1" type="ORF">SAMN05421781_0664</name>
</gene>
<dbReference type="RefSeq" id="WP_022792232.1">
    <property type="nucleotide sequence ID" value="NZ_FNNC01000001.1"/>
</dbReference>
<dbReference type="STRING" id="1122204.SAMN05421781_0664"/>
<dbReference type="Pfam" id="PF08807">
    <property type="entry name" value="DUF1798"/>
    <property type="match status" value="1"/>
</dbReference>
<evidence type="ECO:0000313" key="1">
    <source>
        <dbReference type="EMBL" id="SDW16229.1"/>
    </source>
</evidence>
<dbReference type="Gene3D" id="1.20.120.440">
    <property type="entry name" value="YppE-like"/>
    <property type="match status" value="1"/>
</dbReference>
<keyword evidence="2" id="KW-1185">Reference proteome</keyword>
<dbReference type="InterPro" id="IPR023351">
    <property type="entry name" value="YppE-like_sf"/>
</dbReference>
<proteinExistence type="predicted"/>
<name>A0A1H2RC49_9BACI</name>
<evidence type="ECO:0000313" key="2">
    <source>
        <dbReference type="Proteomes" id="UP000199488"/>
    </source>
</evidence>
<dbReference type="AlphaFoldDB" id="A0A1H2RC49"/>
<protein>
    <submittedName>
        <fullName evidence="1">Uncharacterized protein</fullName>
    </submittedName>
</protein>
<organism evidence="1 2">
    <name type="scientific">Marinococcus luteus</name>
    <dbReference type="NCBI Taxonomy" id="1122204"/>
    <lineage>
        <taxon>Bacteria</taxon>
        <taxon>Bacillati</taxon>
        <taxon>Bacillota</taxon>
        <taxon>Bacilli</taxon>
        <taxon>Bacillales</taxon>
        <taxon>Bacillaceae</taxon>
        <taxon>Marinococcus</taxon>
    </lineage>
</organism>
<dbReference type="SUPFAM" id="SSF140415">
    <property type="entry name" value="YppE-like"/>
    <property type="match status" value="1"/>
</dbReference>
<dbReference type="OrthoDB" id="2361079at2"/>
<reference evidence="1 2" key="1">
    <citation type="submission" date="2016-10" db="EMBL/GenBank/DDBJ databases">
        <authorList>
            <person name="de Groot N.N."/>
        </authorList>
    </citation>
    <scope>NUCLEOTIDE SEQUENCE [LARGE SCALE GENOMIC DNA]</scope>
    <source>
        <strain evidence="1 2">DSM 23126</strain>
    </source>
</reference>
<sequence>MPGLFESCDQMKRRMDEAEQIFYEVQERDDRPDFYEEVKPFVDKVKGEADVWKEEASAWVQTTSYPYLHESQMEDTYDNIMNASLQAYQRTTKEKQFKETLQAVEFILNSIQTQLTQES</sequence>